<dbReference type="RefSeq" id="WP_051965360.1">
    <property type="nucleotide sequence ID" value="NZ_CP045798.1"/>
</dbReference>
<name>A0A7G6E113_THEFR</name>
<evidence type="ECO:0000256" key="1">
    <source>
        <dbReference type="ARBA" id="ARBA00010577"/>
    </source>
</evidence>
<reference evidence="3 4" key="1">
    <citation type="journal article" date="2019" name="Front. Microbiol.">
        <title>Thermoanaerosceptrum fracticalcis gen. nov. sp. nov., a Novel Fumarate-Fermenting Microorganism From a Deep Fractured Carbonate Aquifer of the US Great Basin.</title>
        <authorList>
            <person name="Hamilton-Brehm S.D."/>
            <person name="Stewart L.E."/>
            <person name="Zavarin M."/>
            <person name="Caldwell M."/>
            <person name="Lawson P.A."/>
            <person name="Onstott T.C."/>
            <person name="Grzymski J."/>
            <person name="Neveux I."/>
            <person name="Lollar B.S."/>
            <person name="Russell C.E."/>
            <person name="Moser D.P."/>
        </authorList>
    </citation>
    <scope>NUCLEOTIDE SEQUENCE [LARGE SCALE GENOMIC DNA]</scope>
    <source>
        <strain evidence="3 4">DRI-13</strain>
    </source>
</reference>
<evidence type="ECO:0000313" key="3">
    <source>
        <dbReference type="EMBL" id="QNB45767.1"/>
    </source>
</evidence>
<keyword evidence="2" id="KW-1005">Bacterial flagellum biogenesis</keyword>
<sequence length="156" mass="17214">MTVTAATSVQNTNSQTALKDKTLGKDDFLKLLVTELRYQDPMKPMEDREFITQMAQFSSLEQMQNINKSLESGLMALAEAQKGLETKLTGIMQQLGYLMAGNELKQGLNLLGHVVTFKKGTEELSGIVTALKQKDGQYVAVVDGEEVTLDKITLIK</sequence>
<proteinExistence type="inferred from homology"/>
<dbReference type="Proteomes" id="UP000515847">
    <property type="component" value="Chromosome"/>
</dbReference>
<dbReference type="InterPro" id="IPR005648">
    <property type="entry name" value="FlgD"/>
</dbReference>
<dbReference type="KEGG" id="tfr:BR63_05235"/>
<comment type="similarity">
    <text evidence="1">Belongs to the FlgD family.</text>
</comment>
<organism evidence="3 4">
    <name type="scientific">Thermanaerosceptrum fracticalcis</name>
    <dbReference type="NCBI Taxonomy" id="1712410"/>
    <lineage>
        <taxon>Bacteria</taxon>
        <taxon>Bacillati</taxon>
        <taxon>Bacillota</taxon>
        <taxon>Clostridia</taxon>
        <taxon>Eubacteriales</taxon>
        <taxon>Peptococcaceae</taxon>
        <taxon>Thermanaerosceptrum</taxon>
    </lineage>
</organism>
<gene>
    <name evidence="3" type="ORF">BR63_05235</name>
</gene>
<dbReference type="GO" id="GO:0044781">
    <property type="term" value="P:bacterial-type flagellum organization"/>
    <property type="evidence" value="ECO:0007669"/>
    <property type="project" value="UniProtKB-KW"/>
</dbReference>
<keyword evidence="4" id="KW-1185">Reference proteome</keyword>
<evidence type="ECO:0000313" key="4">
    <source>
        <dbReference type="Proteomes" id="UP000515847"/>
    </source>
</evidence>
<evidence type="ECO:0000256" key="2">
    <source>
        <dbReference type="ARBA" id="ARBA00022795"/>
    </source>
</evidence>
<keyword evidence="3" id="KW-0282">Flagellum</keyword>
<dbReference type="OrthoDB" id="280334at2"/>
<dbReference type="EMBL" id="CP045798">
    <property type="protein sequence ID" value="QNB45767.1"/>
    <property type="molecule type" value="Genomic_DNA"/>
</dbReference>
<keyword evidence="3" id="KW-0969">Cilium</keyword>
<accession>A0A7G6E113</accession>
<protein>
    <submittedName>
        <fullName evidence="3">Flagellar hook capping protein</fullName>
    </submittedName>
</protein>
<dbReference type="Pfam" id="PF03963">
    <property type="entry name" value="FlgD"/>
    <property type="match status" value="1"/>
</dbReference>
<keyword evidence="3" id="KW-0966">Cell projection</keyword>
<dbReference type="AlphaFoldDB" id="A0A7G6E113"/>